<dbReference type="AlphaFoldDB" id="A0A0D6PX23"/>
<dbReference type="SUPFAM" id="SSF56176">
    <property type="entry name" value="FAD-binding/transporter-associated domain-like"/>
    <property type="match status" value="1"/>
</dbReference>
<dbReference type="InterPro" id="IPR016171">
    <property type="entry name" value="Vanillyl_alc_oxidase_C-sub2"/>
</dbReference>
<dbReference type="RefSeq" id="WP_048850418.1">
    <property type="nucleotide sequence ID" value="NZ_BANI01000037.1"/>
</dbReference>
<accession>A0A0D6PX23</accession>
<dbReference type="InterPro" id="IPR016166">
    <property type="entry name" value="FAD-bd_PCMH"/>
</dbReference>
<dbReference type="GO" id="GO:0003824">
    <property type="term" value="F:catalytic activity"/>
    <property type="evidence" value="ECO:0007669"/>
    <property type="project" value="InterPro"/>
</dbReference>
<dbReference type="EMBL" id="BANI01000037">
    <property type="protein sequence ID" value="GAN95862.1"/>
    <property type="molecule type" value="Genomic_DNA"/>
</dbReference>
<dbReference type="Gene3D" id="3.30.465.10">
    <property type="match status" value="1"/>
</dbReference>
<feature type="domain" description="FAD-binding PCMH-type" evidence="5">
    <location>
        <begin position="45"/>
        <end position="226"/>
    </location>
</feature>
<protein>
    <submittedName>
        <fullName evidence="6">D-lactate dehydrogenase/oxidoreductase</fullName>
    </submittedName>
</protein>
<evidence type="ECO:0000256" key="4">
    <source>
        <dbReference type="ARBA" id="ARBA00022827"/>
    </source>
</evidence>
<evidence type="ECO:0000313" key="6">
    <source>
        <dbReference type="EMBL" id="GAN95862.1"/>
    </source>
</evidence>
<dbReference type="PANTHER" id="PTHR43716:SF2">
    <property type="entry name" value="BLL6224 PROTEIN"/>
    <property type="match status" value="1"/>
</dbReference>
<proteinExistence type="inferred from homology"/>
<dbReference type="Gene3D" id="1.10.45.10">
    <property type="entry name" value="Vanillyl-alcohol Oxidase, Chain A, domain 4"/>
    <property type="match status" value="1"/>
</dbReference>
<dbReference type="Gene3D" id="3.30.70.2740">
    <property type="match status" value="1"/>
</dbReference>
<keyword evidence="4" id="KW-0274">FAD</keyword>
<dbReference type="PANTHER" id="PTHR43716">
    <property type="entry name" value="D-2-HYDROXYGLUTARATE DEHYDROGENASE, MITOCHONDRIAL"/>
    <property type="match status" value="1"/>
</dbReference>
<dbReference type="InterPro" id="IPR051264">
    <property type="entry name" value="FAD-oxidored/transferase_4"/>
</dbReference>
<comment type="cofactor">
    <cofactor evidence="1">
        <name>FAD</name>
        <dbReference type="ChEBI" id="CHEBI:57692"/>
    </cofactor>
</comment>
<evidence type="ECO:0000256" key="2">
    <source>
        <dbReference type="ARBA" id="ARBA00008000"/>
    </source>
</evidence>
<dbReference type="InterPro" id="IPR006094">
    <property type="entry name" value="Oxid_FAD_bind_N"/>
</dbReference>
<dbReference type="Proteomes" id="UP000032675">
    <property type="component" value="Unassembled WGS sequence"/>
</dbReference>
<dbReference type="GO" id="GO:0022904">
    <property type="term" value="P:respiratory electron transport chain"/>
    <property type="evidence" value="ECO:0007669"/>
    <property type="project" value="TreeGrafter"/>
</dbReference>
<name>A0A0D6PX23_KOMEU</name>
<reference evidence="6 7" key="1">
    <citation type="submission" date="2012-11" db="EMBL/GenBank/DDBJ databases">
        <title>Whole genome sequence of Gluconacetobacter europaeus NBRC3261.</title>
        <authorList>
            <person name="Azuma Y."/>
            <person name="Higashiura N."/>
            <person name="Hirakawa H."/>
            <person name="Matsushita K."/>
        </authorList>
    </citation>
    <scope>NUCLEOTIDE SEQUENCE [LARGE SCALE GENOMIC DNA]</scope>
    <source>
        <strain evidence="6 7">NBRC 3261</strain>
    </source>
</reference>
<dbReference type="Gene3D" id="3.30.43.10">
    <property type="entry name" value="Uridine Diphospho-n-acetylenolpyruvylglucosamine Reductase, domain 2"/>
    <property type="match status" value="1"/>
</dbReference>
<evidence type="ECO:0000313" key="7">
    <source>
        <dbReference type="Proteomes" id="UP000032675"/>
    </source>
</evidence>
<dbReference type="InterPro" id="IPR016169">
    <property type="entry name" value="FAD-bd_PCMH_sub2"/>
</dbReference>
<sequence>MTVSPPTTPARQDLIARFTDMLGPVGVITGETDTASYCTDWRNLYHGRALAVLRPASTEELSRLVQFCNEHDVPMVPQGGNTSMVGGATPDGSGHEVVICLSRMNRIRNIDPNDLTMEIEAGVTLKAAQDAAREAGFMLPLSISSEGSAQIGGVLATNAGGNNTLRYGNARELVLGLEAVMPDGGVFHGLRRLRKDNTGYTLRQLLIGSEGTLGFITTAILQLHPQPRAIEAALCAVDDAQAALKLLGLLRARDPALLQAFEFMSGTGMDMVIDLIPGTTLPLGERAPAYVLLELATPRPDADLREYAEDVLGDALEEGIITDAVIAESEGQRTGLWKLREEHAEAQRRAGASVKNDVSVPVTHVPELITRATVACEKLIPGIRPAPFGHMGDGNIHFNLVQPEGMAPDAFLARSHDIMDTVAAIVKELDGSFSAEHGVGQLKPYMMPSWRGGAELAAMRHIKTALDPKNLMNPGKVLPPVTPGT</sequence>
<gene>
    <name evidence="6" type="ORF">Geu3261_0037_108</name>
</gene>
<dbReference type="Gene3D" id="3.30.70.2190">
    <property type="match status" value="1"/>
</dbReference>
<dbReference type="Pfam" id="PF01565">
    <property type="entry name" value="FAD_binding_4"/>
    <property type="match status" value="1"/>
</dbReference>
<comment type="similarity">
    <text evidence="2">Belongs to the FAD-binding oxidoreductase/transferase type 4 family.</text>
</comment>
<dbReference type="InterPro" id="IPR016167">
    <property type="entry name" value="FAD-bd_PCMH_sub1"/>
</dbReference>
<dbReference type="GO" id="GO:0071949">
    <property type="term" value="F:FAD binding"/>
    <property type="evidence" value="ECO:0007669"/>
    <property type="project" value="InterPro"/>
</dbReference>
<dbReference type="SUPFAM" id="SSF55103">
    <property type="entry name" value="FAD-linked oxidases, C-terminal domain"/>
    <property type="match status" value="1"/>
</dbReference>
<keyword evidence="3" id="KW-0285">Flavoprotein</keyword>
<dbReference type="PROSITE" id="PS51387">
    <property type="entry name" value="FAD_PCMH"/>
    <property type="match status" value="1"/>
</dbReference>
<dbReference type="Pfam" id="PF02913">
    <property type="entry name" value="FAD-oxidase_C"/>
    <property type="match status" value="1"/>
</dbReference>
<comment type="caution">
    <text evidence="6">The sequence shown here is derived from an EMBL/GenBank/DDBJ whole genome shotgun (WGS) entry which is preliminary data.</text>
</comment>
<evidence type="ECO:0000256" key="3">
    <source>
        <dbReference type="ARBA" id="ARBA00022630"/>
    </source>
</evidence>
<organism evidence="6 7">
    <name type="scientific">Komagataeibacter europaeus NBRC 3261</name>
    <dbReference type="NCBI Taxonomy" id="1234669"/>
    <lineage>
        <taxon>Bacteria</taxon>
        <taxon>Pseudomonadati</taxon>
        <taxon>Pseudomonadota</taxon>
        <taxon>Alphaproteobacteria</taxon>
        <taxon>Acetobacterales</taxon>
        <taxon>Acetobacteraceae</taxon>
        <taxon>Komagataeibacter</taxon>
    </lineage>
</organism>
<dbReference type="FunFam" id="1.10.45.10:FF:000001">
    <property type="entry name" value="D-lactate dehydrogenase mitochondrial"/>
    <property type="match status" value="1"/>
</dbReference>
<dbReference type="InterPro" id="IPR016164">
    <property type="entry name" value="FAD-linked_Oxase-like_C"/>
</dbReference>
<evidence type="ECO:0000259" key="5">
    <source>
        <dbReference type="PROSITE" id="PS51387"/>
    </source>
</evidence>
<evidence type="ECO:0000256" key="1">
    <source>
        <dbReference type="ARBA" id="ARBA00001974"/>
    </source>
</evidence>
<dbReference type="InterPro" id="IPR036318">
    <property type="entry name" value="FAD-bd_PCMH-like_sf"/>
</dbReference>
<dbReference type="InterPro" id="IPR004113">
    <property type="entry name" value="FAD-bd_oxidored_4_C"/>
</dbReference>